<dbReference type="RefSeq" id="XP_021861419.2">
    <property type="nucleotide sequence ID" value="XM_022005727.2"/>
</dbReference>
<evidence type="ECO:0000256" key="1">
    <source>
        <dbReference type="ARBA" id="ARBA00009995"/>
    </source>
</evidence>
<protein>
    <recommendedName>
        <fullName evidence="4">Glycosyltransferase</fullName>
        <ecNumber evidence="4">2.4.1.-</ecNumber>
    </recommendedName>
</protein>
<dbReference type="AlphaFoldDB" id="A0A9R0J559"/>
<evidence type="ECO:0000313" key="5">
    <source>
        <dbReference type="Proteomes" id="UP000813463"/>
    </source>
</evidence>
<name>A0A9R0J559_SPIOL</name>
<dbReference type="GO" id="GO:0035251">
    <property type="term" value="F:UDP-glucosyltransferase activity"/>
    <property type="evidence" value="ECO:0000318"/>
    <property type="project" value="GO_Central"/>
</dbReference>
<dbReference type="KEGG" id="soe:110800421"/>
<evidence type="ECO:0000256" key="2">
    <source>
        <dbReference type="ARBA" id="ARBA00022679"/>
    </source>
</evidence>
<organism evidence="5 6">
    <name type="scientific">Spinacia oleracea</name>
    <name type="common">Spinach</name>
    <dbReference type="NCBI Taxonomy" id="3562"/>
    <lineage>
        <taxon>Eukaryota</taxon>
        <taxon>Viridiplantae</taxon>
        <taxon>Streptophyta</taxon>
        <taxon>Embryophyta</taxon>
        <taxon>Tracheophyta</taxon>
        <taxon>Spermatophyta</taxon>
        <taxon>Magnoliopsida</taxon>
        <taxon>eudicotyledons</taxon>
        <taxon>Gunneridae</taxon>
        <taxon>Pentapetalae</taxon>
        <taxon>Caryophyllales</taxon>
        <taxon>Chenopodiaceae</taxon>
        <taxon>Chenopodioideae</taxon>
        <taxon>Anserineae</taxon>
        <taxon>Spinacia</taxon>
    </lineage>
</organism>
<dbReference type="Gene3D" id="3.40.50.2000">
    <property type="entry name" value="Glycogen Phosphorylase B"/>
    <property type="match status" value="2"/>
</dbReference>
<dbReference type="SUPFAM" id="SSF53756">
    <property type="entry name" value="UDP-Glycosyltransferase/glycogen phosphorylase"/>
    <property type="match status" value="1"/>
</dbReference>
<keyword evidence="2 3" id="KW-0808">Transferase</keyword>
<evidence type="ECO:0000256" key="4">
    <source>
        <dbReference type="RuleBase" id="RU362057"/>
    </source>
</evidence>
<keyword evidence="3" id="KW-0328">Glycosyltransferase</keyword>
<accession>A0A9R0J559</accession>
<dbReference type="EC" id="2.4.1.-" evidence="4"/>
<reference evidence="5" key="1">
    <citation type="journal article" date="2021" name="Nat. Commun.">
        <title>Genomic analyses provide insights into spinach domestication and the genetic basis of agronomic traits.</title>
        <authorList>
            <person name="Cai X."/>
            <person name="Sun X."/>
            <person name="Xu C."/>
            <person name="Sun H."/>
            <person name="Wang X."/>
            <person name="Ge C."/>
            <person name="Zhang Z."/>
            <person name="Wang Q."/>
            <person name="Fei Z."/>
            <person name="Jiao C."/>
            <person name="Wang Q."/>
        </authorList>
    </citation>
    <scope>NUCLEOTIDE SEQUENCE [LARGE SCALE GENOMIC DNA]</scope>
    <source>
        <strain evidence="5">cv. Varoflay</strain>
    </source>
</reference>
<dbReference type="Pfam" id="PF00201">
    <property type="entry name" value="UDPGT"/>
    <property type="match status" value="1"/>
</dbReference>
<proteinExistence type="inferred from homology"/>
<reference evidence="6" key="2">
    <citation type="submission" date="2025-08" db="UniProtKB">
        <authorList>
            <consortium name="RefSeq"/>
        </authorList>
    </citation>
    <scope>IDENTIFICATION</scope>
    <source>
        <tissue evidence="6">Leaf</tissue>
    </source>
</reference>
<dbReference type="Proteomes" id="UP000813463">
    <property type="component" value="Chromosome 3"/>
</dbReference>
<dbReference type="InterPro" id="IPR050481">
    <property type="entry name" value="UDP-glycosyltransf_plant"/>
</dbReference>
<dbReference type="InterPro" id="IPR035595">
    <property type="entry name" value="UDP_glycos_trans_CS"/>
</dbReference>
<evidence type="ECO:0000256" key="3">
    <source>
        <dbReference type="RuleBase" id="RU003718"/>
    </source>
</evidence>
<gene>
    <name evidence="6" type="primary">LOC110800421</name>
</gene>
<evidence type="ECO:0000313" key="6">
    <source>
        <dbReference type="RefSeq" id="XP_021861419.2"/>
    </source>
</evidence>
<dbReference type="PROSITE" id="PS00375">
    <property type="entry name" value="UDPGT"/>
    <property type="match status" value="1"/>
</dbReference>
<dbReference type="CDD" id="cd03784">
    <property type="entry name" value="GT1_Gtf-like"/>
    <property type="match status" value="1"/>
</dbReference>
<comment type="similarity">
    <text evidence="1 3">Belongs to the UDP-glycosyltransferase family.</text>
</comment>
<keyword evidence="5" id="KW-1185">Reference proteome</keyword>
<dbReference type="PANTHER" id="PTHR48049">
    <property type="entry name" value="GLYCOSYLTRANSFERASE"/>
    <property type="match status" value="1"/>
</dbReference>
<dbReference type="GeneID" id="110800421"/>
<sequence length="446" mass="49057">MYSWFALGHLTSFLQLANKLAKRGHKISFFLPTKTQPKLTPHNHHPHLITFIPIEVPAANGLPSGAETTADVPYEDRSLIMASMDLTQDTIDSFLGQLKPDLVFFDFTEWLPGLARKHGAKSVYYATMFTVSGAYFLPRARAQPGGQDLTRPPPGFPSSKSDMITLRAHEAREVGYAVTHMEFGGKGKTLIQRHAVALEACDAFAVKSCREMEGVYSDFIQSVYGKPVLLAGPVVPKPPAARLDDQLLGWLNGFDKGSVIYCALGSECFLSKDRFQELLLGLELTGKPFFAALKPPIGNVTVESCLPQGFVERTKGRGVVHGGWAQQQLILQHPSIGCFVTHCGAGSLSEAMVSDCQLVLLPQVTDQFINARMMSLDLKVGIEVDEKLGNNKDGICKAIKEIMDLKSDVGRETKNNRKKWREFLLGNGLEESYISGFIENLRSLVG</sequence>
<dbReference type="InterPro" id="IPR002213">
    <property type="entry name" value="UDP_glucos_trans"/>
</dbReference>
<dbReference type="PANTHER" id="PTHR48049:SF34">
    <property type="entry name" value="UDP-GLYCOSYLTRANSFERASE 79B30-LIKE"/>
    <property type="match status" value="1"/>
</dbReference>